<dbReference type="NCBIfam" id="TIGR00741">
    <property type="entry name" value="yfiA"/>
    <property type="match status" value="1"/>
</dbReference>
<reference evidence="7 8" key="1">
    <citation type="submission" date="2022-06" db="EMBL/GenBank/DDBJ databases">
        <title>Roseomonas CN29.</title>
        <authorList>
            <person name="Cheng Y."/>
            <person name="He X."/>
        </authorList>
    </citation>
    <scope>NUCLEOTIDE SEQUENCE [LARGE SCALE GENOMIC DNA]</scope>
    <source>
        <strain evidence="7 8">CN29</strain>
    </source>
</reference>
<dbReference type="PANTHER" id="PTHR33231:SF1">
    <property type="entry name" value="30S RIBOSOMAL PROTEIN"/>
    <property type="match status" value="1"/>
</dbReference>
<comment type="function">
    <text evidence="4">Required for dimerization of active 70S ribosomes into 100S ribosomes in stationary phase; 100S ribosomes are translationally inactive and sometimes present during exponential growth.</text>
</comment>
<feature type="region of interest" description="Disordered" evidence="5">
    <location>
        <begin position="98"/>
        <end position="138"/>
    </location>
</feature>
<dbReference type="Pfam" id="PF02482">
    <property type="entry name" value="Ribosomal_S30AE"/>
    <property type="match status" value="1"/>
</dbReference>
<dbReference type="RefSeq" id="WP_257714411.1">
    <property type="nucleotide sequence ID" value="NZ_JANJOU010000001.1"/>
</dbReference>
<feature type="domain" description="Sigma 54 modulation/S30EA ribosomal protein C-terminal" evidence="6">
    <location>
        <begin position="146"/>
        <end position="197"/>
    </location>
</feature>
<evidence type="ECO:0000313" key="8">
    <source>
        <dbReference type="Proteomes" id="UP001524642"/>
    </source>
</evidence>
<keyword evidence="8" id="KW-1185">Reference proteome</keyword>
<evidence type="ECO:0000259" key="6">
    <source>
        <dbReference type="Pfam" id="PF16321"/>
    </source>
</evidence>
<comment type="similarity">
    <text evidence="4">Belongs to the HPF/YfiA ribosome-associated protein family. Long HPF subfamily.</text>
</comment>
<dbReference type="PANTHER" id="PTHR33231">
    <property type="entry name" value="30S RIBOSOMAL PROTEIN"/>
    <property type="match status" value="1"/>
</dbReference>
<proteinExistence type="inferred from homology"/>
<dbReference type="Pfam" id="PF16321">
    <property type="entry name" value="Ribosom_S30AE_C"/>
    <property type="match status" value="1"/>
</dbReference>
<dbReference type="EMBL" id="JANJOU010000001">
    <property type="protein sequence ID" value="MCR0980740.1"/>
    <property type="molecule type" value="Genomic_DNA"/>
</dbReference>
<dbReference type="Gene3D" id="3.30.160.100">
    <property type="entry name" value="Ribosome hibernation promotion factor-like"/>
    <property type="match status" value="1"/>
</dbReference>
<comment type="caution">
    <text evidence="7">The sequence shown here is derived from an EMBL/GenBank/DDBJ whole genome shotgun (WGS) entry which is preliminary data.</text>
</comment>
<dbReference type="Proteomes" id="UP001524642">
    <property type="component" value="Unassembled WGS sequence"/>
</dbReference>
<comment type="subunit">
    <text evidence="4">Interacts with 100S ribosomes.</text>
</comment>
<evidence type="ECO:0000256" key="1">
    <source>
        <dbReference type="ARBA" id="ARBA00022845"/>
    </source>
</evidence>
<gene>
    <name evidence="7" type="primary">raiA</name>
    <name evidence="4" type="synonym">hpf</name>
    <name evidence="7" type="ORF">NRP21_01605</name>
</gene>
<keyword evidence="1 4" id="KW-0810">Translation regulation</keyword>
<dbReference type="HAMAP" id="MF_00839">
    <property type="entry name" value="HPF"/>
    <property type="match status" value="1"/>
</dbReference>
<dbReference type="InterPro" id="IPR034694">
    <property type="entry name" value="HPF_long/plastid"/>
</dbReference>
<dbReference type="InterPro" id="IPR038416">
    <property type="entry name" value="Ribosom_S30AE_C_sf"/>
</dbReference>
<evidence type="ECO:0000256" key="4">
    <source>
        <dbReference type="HAMAP-Rule" id="MF_00839"/>
    </source>
</evidence>
<dbReference type="Gene3D" id="3.30.505.50">
    <property type="entry name" value="Sigma 54 modulation/S30EA ribosomal protein, C-terminal domain"/>
    <property type="match status" value="1"/>
</dbReference>
<dbReference type="InterPro" id="IPR003489">
    <property type="entry name" value="RHF/RaiA"/>
</dbReference>
<comment type="subunit">
    <text evidence="2">Associates exclusively with 100S ribosomes, which are dimers of 70S ribosomes.</text>
</comment>
<dbReference type="SUPFAM" id="SSF69754">
    <property type="entry name" value="Ribosome binding protein Y (YfiA homologue)"/>
    <property type="match status" value="1"/>
</dbReference>
<dbReference type="InterPro" id="IPR050574">
    <property type="entry name" value="HPF/YfiA_ribosome-assoc"/>
</dbReference>
<keyword evidence="4" id="KW-0963">Cytoplasm</keyword>
<evidence type="ECO:0000256" key="5">
    <source>
        <dbReference type="SAM" id="MobiDB-lite"/>
    </source>
</evidence>
<evidence type="ECO:0000313" key="7">
    <source>
        <dbReference type="EMBL" id="MCR0980740.1"/>
    </source>
</evidence>
<evidence type="ECO:0000256" key="2">
    <source>
        <dbReference type="ARBA" id="ARBA00038695"/>
    </source>
</evidence>
<sequence length="204" mass="22794">MHITVAGKGVETGEALKAHVTDGLTQVTRKYFDHAIDAHVTFRKDRAFFACDINLRAGRGLNMRAEGEGTDAHRAFNDAAEHIGKRLRRYRRRVNEHARSLAEERDVTPEPARDVVLRPEEEDETEAPEAAAPDGVVSADGYTDGAVVAERLTEISRLTVREAVMRLDLSQEPVLMFRNRENGVLNVVYRRADGHVGWIDPRAA</sequence>
<organism evidence="7 8">
    <name type="scientific">Roseomonas populi</name>
    <dbReference type="NCBI Taxonomy" id="3121582"/>
    <lineage>
        <taxon>Bacteria</taxon>
        <taxon>Pseudomonadati</taxon>
        <taxon>Pseudomonadota</taxon>
        <taxon>Alphaproteobacteria</taxon>
        <taxon>Acetobacterales</taxon>
        <taxon>Roseomonadaceae</taxon>
        <taxon>Roseomonas</taxon>
    </lineage>
</organism>
<comment type="subcellular location">
    <subcellularLocation>
        <location evidence="4">Cytoplasm</location>
    </subcellularLocation>
</comment>
<feature type="compositionally biased region" description="Basic and acidic residues" evidence="5">
    <location>
        <begin position="98"/>
        <end position="119"/>
    </location>
</feature>
<dbReference type="InterPro" id="IPR032528">
    <property type="entry name" value="Ribosom_S30AE_C"/>
</dbReference>
<accession>A0ABT1WY13</accession>
<name>A0ABT1WY13_9PROT</name>
<evidence type="ECO:0000256" key="3">
    <source>
        <dbReference type="ARBA" id="ARBA00041148"/>
    </source>
</evidence>
<protein>
    <recommendedName>
        <fullName evidence="3 4">Ribosome hibernation promoting factor</fullName>
        <shortName evidence="4">HPF</shortName>
    </recommendedName>
</protein>
<dbReference type="InterPro" id="IPR036567">
    <property type="entry name" value="RHF-like"/>
</dbReference>